<feature type="signal peptide" evidence="1">
    <location>
        <begin position="1"/>
        <end position="26"/>
    </location>
</feature>
<proteinExistence type="predicted"/>
<name>A0A918EXD2_9ACTN</name>
<evidence type="ECO:0000313" key="3">
    <source>
        <dbReference type="Proteomes" id="UP000620156"/>
    </source>
</evidence>
<dbReference type="Proteomes" id="UP000620156">
    <property type="component" value="Unassembled WGS sequence"/>
</dbReference>
<evidence type="ECO:0000256" key="1">
    <source>
        <dbReference type="SAM" id="SignalP"/>
    </source>
</evidence>
<accession>A0A918EXD2</accession>
<keyword evidence="1" id="KW-0732">Signal</keyword>
<dbReference type="AlphaFoldDB" id="A0A918EXD2"/>
<organism evidence="2 3">
    <name type="scientific">Streptomyces ruber</name>
    <dbReference type="NCBI Taxonomy" id="83378"/>
    <lineage>
        <taxon>Bacteria</taxon>
        <taxon>Bacillati</taxon>
        <taxon>Actinomycetota</taxon>
        <taxon>Actinomycetes</taxon>
        <taxon>Kitasatosporales</taxon>
        <taxon>Streptomycetaceae</taxon>
        <taxon>Streptomyces</taxon>
    </lineage>
</organism>
<evidence type="ECO:0008006" key="4">
    <source>
        <dbReference type="Google" id="ProtNLM"/>
    </source>
</evidence>
<sequence>MNDTKRVLAVLTVLGAALTLPGTAHAATGPGTAGERTRTVEADAGIFSSLPVVGVLVNPFGGVLPTLPPFGSLNHAGDGGLSSLPVVGGLFEDGRRPAGRLLPLRLSHLVG</sequence>
<dbReference type="RefSeq" id="WP_189219279.1">
    <property type="nucleotide sequence ID" value="NZ_BMQK01000014.1"/>
</dbReference>
<protein>
    <recommendedName>
        <fullName evidence="4">Secreted protein</fullName>
    </recommendedName>
</protein>
<dbReference type="EMBL" id="BMQK01000014">
    <property type="protein sequence ID" value="GGQ75855.1"/>
    <property type="molecule type" value="Genomic_DNA"/>
</dbReference>
<evidence type="ECO:0000313" key="2">
    <source>
        <dbReference type="EMBL" id="GGQ75855.1"/>
    </source>
</evidence>
<feature type="chain" id="PRO_5037646128" description="Secreted protein" evidence="1">
    <location>
        <begin position="27"/>
        <end position="111"/>
    </location>
</feature>
<comment type="caution">
    <text evidence="2">The sequence shown here is derived from an EMBL/GenBank/DDBJ whole genome shotgun (WGS) entry which is preliminary data.</text>
</comment>
<keyword evidence="3" id="KW-1185">Reference proteome</keyword>
<gene>
    <name evidence="2" type="ORF">GCM10010145_51950</name>
</gene>
<reference evidence="2" key="1">
    <citation type="journal article" date="2014" name="Int. J. Syst. Evol. Microbiol.">
        <title>Complete genome sequence of Corynebacterium casei LMG S-19264T (=DSM 44701T), isolated from a smear-ripened cheese.</title>
        <authorList>
            <consortium name="US DOE Joint Genome Institute (JGI-PGF)"/>
            <person name="Walter F."/>
            <person name="Albersmeier A."/>
            <person name="Kalinowski J."/>
            <person name="Ruckert C."/>
        </authorList>
    </citation>
    <scope>NUCLEOTIDE SEQUENCE</scope>
    <source>
        <strain evidence="2">JCM 3131</strain>
    </source>
</reference>
<reference evidence="2" key="2">
    <citation type="submission" date="2020-09" db="EMBL/GenBank/DDBJ databases">
        <authorList>
            <person name="Sun Q."/>
            <person name="Ohkuma M."/>
        </authorList>
    </citation>
    <scope>NUCLEOTIDE SEQUENCE</scope>
    <source>
        <strain evidence="2">JCM 3131</strain>
    </source>
</reference>